<dbReference type="Proteomes" id="UP000502260">
    <property type="component" value="Chromosome"/>
</dbReference>
<organism evidence="2 3">
    <name type="scientific">Sulfurimicrobium lacus</name>
    <dbReference type="NCBI Taxonomy" id="2715678"/>
    <lineage>
        <taxon>Bacteria</taxon>
        <taxon>Pseudomonadati</taxon>
        <taxon>Pseudomonadota</taxon>
        <taxon>Betaproteobacteria</taxon>
        <taxon>Nitrosomonadales</taxon>
        <taxon>Sulfuricellaceae</taxon>
        <taxon>Sulfurimicrobium</taxon>
    </lineage>
</organism>
<dbReference type="Pfam" id="PF06050">
    <property type="entry name" value="HGD-D"/>
    <property type="match status" value="1"/>
</dbReference>
<proteinExistence type="inferred from homology"/>
<dbReference type="EMBL" id="AP022853">
    <property type="protein sequence ID" value="BCB25170.1"/>
    <property type="molecule type" value="Genomic_DNA"/>
</dbReference>
<dbReference type="Gene3D" id="3.40.50.11890">
    <property type="match status" value="1"/>
</dbReference>
<accession>A0A6F8V783</accession>
<dbReference type="KEGG" id="slac:SKTS_00560"/>
<dbReference type="Gene3D" id="1.20.1270.370">
    <property type="match status" value="1"/>
</dbReference>
<dbReference type="InterPro" id="IPR010327">
    <property type="entry name" value="FldB/FldC_alpha/beta"/>
</dbReference>
<reference evidence="3" key="1">
    <citation type="submission" date="2020-03" db="EMBL/GenBank/DDBJ databases">
        <title>Complete genome sequence of sulfur-oxidizing bacterium skT11.</title>
        <authorList>
            <person name="Kanda M."/>
            <person name="Kojima H."/>
            <person name="Fukui M."/>
        </authorList>
    </citation>
    <scope>NUCLEOTIDE SEQUENCE [LARGE SCALE GENOMIC DNA]</scope>
    <source>
        <strain evidence="3">skT11</strain>
    </source>
</reference>
<dbReference type="InterPro" id="IPR047678">
    <property type="entry name" value="YjiM-like"/>
</dbReference>
<dbReference type="NCBIfam" id="NF040772">
    <property type="entry name" value="double_cubane"/>
    <property type="match status" value="1"/>
</dbReference>
<dbReference type="PANTHER" id="PTHR30548:SF1">
    <property type="entry name" value="DEHYDRATASE SUBUNIT MJ0007-RELATED"/>
    <property type="match status" value="1"/>
</dbReference>
<gene>
    <name evidence="2" type="ORF">SKTS_00560</name>
</gene>
<evidence type="ECO:0000313" key="2">
    <source>
        <dbReference type="EMBL" id="BCB25170.1"/>
    </source>
</evidence>
<dbReference type="Gene3D" id="3.40.50.11900">
    <property type="match status" value="1"/>
</dbReference>
<protein>
    <submittedName>
        <fullName evidence="2">3-hydroxyacyl-ACP dehydratase</fullName>
    </submittedName>
</protein>
<evidence type="ECO:0000313" key="3">
    <source>
        <dbReference type="Proteomes" id="UP000502260"/>
    </source>
</evidence>
<dbReference type="AlphaFoldDB" id="A0A6F8V783"/>
<evidence type="ECO:0000256" key="1">
    <source>
        <dbReference type="ARBA" id="ARBA00005806"/>
    </source>
</evidence>
<dbReference type="RefSeq" id="WP_244617400.1">
    <property type="nucleotide sequence ID" value="NZ_AP022853.1"/>
</dbReference>
<keyword evidence="3" id="KW-1185">Reference proteome</keyword>
<sequence>MNNPNTKIADLPYNRTRQAREAETMLDHLTDDFDDNPAAMAYFYDLFRRAYCHGESLERQGVRVGTTCIHAPEELIYAMGATPVRLCNGSYHYDQVGADFMPAKSCAMVKASLGMLSSETAIPKVGKLDLIVNPTTCDQKKKASGMMAGMGHTVYDLELPPAKESEQSREYWRRSVRDFALRLRQLTGKKLSRKNLMAAMARTGRAQAAFRTLHNFRRQTPSLVLGKDVFLVTNAYFFDDIERWTEAVEKLNAELAQREKDGFCAAQKKAPRILFTGSPPIFPNLKLPLLIEEAGGVVVADETCSANRMLYDMTAVDEWLVNDMVDSLADKYLKPCTCPIFTNNDDRRRRLVELARSFAVDGVVYQAFAGCQVYEMEQRSVAETLRKEGIPMLYVETDYSPDDMGQLSTRIEAFLESIKTRKRQRA</sequence>
<comment type="similarity">
    <text evidence="1">Belongs to the FldB/FldC dehydratase alpha/beta subunit family.</text>
</comment>
<name>A0A6F8V783_9PROT</name>
<dbReference type="PANTHER" id="PTHR30548">
    <property type="entry name" value="2-HYDROXYGLUTARYL-COA DEHYDRATASE, D-COMPONENT-RELATED"/>
    <property type="match status" value="1"/>
</dbReference>